<evidence type="ECO:0000313" key="1">
    <source>
        <dbReference type="EMBL" id="KAJ1675156.1"/>
    </source>
</evidence>
<accession>A0ACC1HFN5</accession>
<proteinExistence type="predicted"/>
<feature type="non-terminal residue" evidence="1">
    <location>
        <position position="63"/>
    </location>
</feature>
<protein>
    <submittedName>
        <fullName evidence="1">Uncharacterized protein</fullName>
    </submittedName>
</protein>
<dbReference type="EMBL" id="JAMZIH010005455">
    <property type="protein sequence ID" value="KAJ1675156.1"/>
    <property type="molecule type" value="Genomic_DNA"/>
</dbReference>
<evidence type="ECO:0000313" key="2">
    <source>
        <dbReference type="Proteomes" id="UP001145114"/>
    </source>
</evidence>
<keyword evidence="2" id="KW-1185">Reference proteome</keyword>
<dbReference type="Proteomes" id="UP001145114">
    <property type="component" value="Unassembled WGS sequence"/>
</dbReference>
<sequence length="63" mass="7058">MDAGYDLHPDIAQSSFYDSLSDCLLSHDGLDLSATGFPNKVLSMFMKSIKIFGYLEEPVFHEL</sequence>
<comment type="caution">
    <text evidence="1">The sequence shown here is derived from an EMBL/GenBank/DDBJ whole genome shotgun (WGS) entry which is preliminary data.</text>
</comment>
<name>A0ACC1HFN5_9FUNG</name>
<reference evidence="1" key="1">
    <citation type="submission" date="2022-06" db="EMBL/GenBank/DDBJ databases">
        <title>Phylogenomic reconstructions and comparative analyses of Kickxellomycotina fungi.</title>
        <authorList>
            <person name="Reynolds N.K."/>
            <person name="Stajich J.E."/>
            <person name="Barry K."/>
            <person name="Grigoriev I.V."/>
            <person name="Crous P."/>
            <person name="Smith M.E."/>
        </authorList>
    </citation>
    <scope>NUCLEOTIDE SEQUENCE</scope>
    <source>
        <strain evidence="1">RSA 2271</strain>
    </source>
</reference>
<organism evidence="1 2">
    <name type="scientific">Spiromyces aspiralis</name>
    <dbReference type="NCBI Taxonomy" id="68401"/>
    <lineage>
        <taxon>Eukaryota</taxon>
        <taxon>Fungi</taxon>
        <taxon>Fungi incertae sedis</taxon>
        <taxon>Zoopagomycota</taxon>
        <taxon>Kickxellomycotina</taxon>
        <taxon>Kickxellomycetes</taxon>
        <taxon>Kickxellales</taxon>
        <taxon>Kickxellaceae</taxon>
        <taxon>Spiromyces</taxon>
    </lineage>
</organism>
<gene>
    <name evidence="1" type="ORF">EV182_001825</name>
</gene>